<evidence type="ECO:0000313" key="5">
    <source>
        <dbReference type="EMBL" id="CAB5154494.1"/>
    </source>
</evidence>
<protein>
    <submittedName>
        <fullName evidence="2">Unannotated protein</fullName>
    </submittedName>
</protein>
<evidence type="ECO:0000313" key="2">
    <source>
        <dbReference type="EMBL" id="CAB4344233.1"/>
    </source>
</evidence>
<evidence type="ECO:0000313" key="3">
    <source>
        <dbReference type="EMBL" id="CAB4740001.1"/>
    </source>
</evidence>
<evidence type="ECO:0000259" key="1">
    <source>
        <dbReference type="Pfam" id="PF01168"/>
    </source>
</evidence>
<dbReference type="EMBL" id="CAFBRY010000067">
    <property type="protein sequence ID" value="CAB5154494.1"/>
    <property type="molecule type" value="Genomic_DNA"/>
</dbReference>
<dbReference type="InterPro" id="IPR001608">
    <property type="entry name" value="Ala_racemase_N"/>
</dbReference>
<evidence type="ECO:0000313" key="4">
    <source>
        <dbReference type="EMBL" id="CAB4830455.1"/>
    </source>
</evidence>
<dbReference type="EMBL" id="CAFABC010000054">
    <property type="protein sequence ID" value="CAB4830455.1"/>
    <property type="molecule type" value="Genomic_DNA"/>
</dbReference>
<feature type="domain" description="Alanine racemase N-terminal" evidence="1">
    <location>
        <begin position="16"/>
        <end position="153"/>
    </location>
</feature>
<gene>
    <name evidence="3" type="ORF">UFOPK2731_01414</name>
    <name evidence="4" type="ORF">UFOPK3161_01273</name>
    <name evidence="2" type="ORF">UFOPK3962_01316</name>
    <name evidence="5" type="ORF">UFOPK4427_01313</name>
</gene>
<accession>A0A6J5ZXW1</accession>
<dbReference type="AlphaFoldDB" id="A0A6J5ZXW1"/>
<dbReference type="InterPro" id="IPR029066">
    <property type="entry name" value="PLP-binding_barrel"/>
</dbReference>
<organism evidence="2">
    <name type="scientific">freshwater metagenome</name>
    <dbReference type="NCBI Taxonomy" id="449393"/>
    <lineage>
        <taxon>unclassified sequences</taxon>
        <taxon>metagenomes</taxon>
        <taxon>ecological metagenomes</taxon>
    </lineage>
</organism>
<sequence>MPLSLHVNGQKWRSHLSAMVRAKPGLVPVIKGNGYGFGLEFLAAESTRLGVSAVAVGLASEVAQVRKAFAGEIIVLSPDHNANDLSDSKVLQTISSLELLRSVDSKTNVIIEILTPLNRHGINITDLATSLSIVSDRGLKLRGFALHLPIASIKSSWISSTLAALPEASTVYISHLHDGDQVRKQFPQINFCERIGTSLWLGADSALEVTATVLENRNIQGTAGYRQRRVRGHVIVASGGTAHGIGLAAPQSDSSLLGRVKILASALELALGKIRSPYRLDSKPLNFLEPPHMQCSLLVCKGSHQPKVGDELKVRVRYTTTTFDQVIVK</sequence>
<dbReference type="Pfam" id="PF01168">
    <property type="entry name" value="Ala_racemase_N"/>
    <property type="match status" value="1"/>
</dbReference>
<reference evidence="2" key="1">
    <citation type="submission" date="2020-05" db="EMBL/GenBank/DDBJ databases">
        <authorList>
            <person name="Chiriac C."/>
            <person name="Salcher M."/>
            <person name="Ghai R."/>
            <person name="Kavagutti S V."/>
        </authorList>
    </citation>
    <scope>NUCLEOTIDE SEQUENCE</scope>
</reference>
<proteinExistence type="predicted"/>
<dbReference type="EMBL" id="CAESAH010000063">
    <property type="protein sequence ID" value="CAB4344233.1"/>
    <property type="molecule type" value="Genomic_DNA"/>
</dbReference>
<dbReference type="SUPFAM" id="SSF51419">
    <property type="entry name" value="PLP-binding barrel"/>
    <property type="match status" value="1"/>
</dbReference>
<dbReference type="Gene3D" id="3.20.20.10">
    <property type="entry name" value="Alanine racemase"/>
    <property type="match status" value="1"/>
</dbReference>
<name>A0A6J5ZXW1_9ZZZZ</name>
<dbReference type="EMBL" id="CAEZYO010000078">
    <property type="protein sequence ID" value="CAB4740001.1"/>
    <property type="molecule type" value="Genomic_DNA"/>
</dbReference>